<keyword evidence="9 12" id="KW-0520">NAD</keyword>
<evidence type="ECO:0000256" key="10">
    <source>
        <dbReference type="ARBA" id="ARBA00025948"/>
    </source>
</evidence>
<dbReference type="InterPro" id="IPR036188">
    <property type="entry name" value="FAD/NAD-bd_sf"/>
</dbReference>
<evidence type="ECO:0000256" key="2">
    <source>
        <dbReference type="ARBA" id="ARBA00003717"/>
    </source>
</evidence>
<feature type="binding site" evidence="12">
    <location>
        <begin position="271"/>
        <end position="285"/>
    </location>
    <ligand>
        <name>NAD(+)</name>
        <dbReference type="ChEBI" id="CHEBI:57540"/>
    </ligand>
</feature>
<dbReference type="GO" id="GO:0030488">
    <property type="term" value="P:tRNA methylation"/>
    <property type="evidence" value="ECO:0007669"/>
    <property type="project" value="TreeGrafter"/>
</dbReference>
<keyword evidence="8 12" id="KW-0274">FAD</keyword>
<feature type="binding site" evidence="12">
    <location>
        <position position="368"/>
    </location>
    <ligand>
        <name>FAD</name>
        <dbReference type="ChEBI" id="CHEBI:57692"/>
    </ligand>
</feature>
<dbReference type="InterPro" id="IPR002218">
    <property type="entry name" value="MnmG-rel"/>
</dbReference>
<dbReference type="HAMAP" id="MF_00129">
    <property type="entry name" value="MnmG_GidA"/>
    <property type="match status" value="1"/>
</dbReference>
<dbReference type="SUPFAM" id="SSF51905">
    <property type="entry name" value="FAD/NAD(P)-binding domain"/>
    <property type="match status" value="1"/>
</dbReference>
<feature type="binding site" evidence="12">
    <location>
        <begin position="11"/>
        <end position="16"/>
    </location>
    <ligand>
        <name>FAD</name>
        <dbReference type="ChEBI" id="CHEBI:57692"/>
    </ligand>
</feature>
<comment type="cofactor">
    <cofactor evidence="1 12">
        <name>FAD</name>
        <dbReference type="ChEBI" id="CHEBI:57692"/>
    </cofactor>
</comment>
<dbReference type="Gene3D" id="1.10.10.1800">
    <property type="entry name" value="tRNA uridine 5-carboxymethylaminomethyl modification enzyme MnmG/GidA"/>
    <property type="match status" value="1"/>
</dbReference>
<evidence type="ECO:0000256" key="6">
    <source>
        <dbReference type="ARBA" id="ARBA00022630"/>
    </source>
</evidence>
<keyword evidence="6 12" id="KW-0285">Flavoprotein</keyword>
<keyword evidence="5 12" id="KW-0963">Cytoplasm</keyword>
<dbReference type="RefSeq" id="WP_131838229.1">
    <property type="nucleotide sequence ID" value="NZ_SLWB01000002.1"/>
</dbReference>
<comment type="caution">
    <text evidence="14">The sequence shown here is derived from an EMBL/GenBank/DDBJ whole genome shotgun (WGS) entry which is preliminary data.</text>
</comment>
<dbReference type="FunFam" id="1.10.150.570:FF:000001">
    <property type="entry name" value="tRNA uridine 5-carboxymethylaminomethyl modification enzyme MnmG"/>
    <property type="match status" value="1"/>
</dbReference>
<evidence type="ECO:0000313" key="14">
    <source>
        <dbReference type="EMBL" id="TCN72162.1"/>
    </source>
</evidence>
<dbReference type="Gene3D" id="1.10.150.570">
    <property type="entry name" value="GidA associated domain, C-terminal subdomain"/>
    <property type="match status" value="1"/>
</dbReference>
<protein>
    <recommendedName>
        <fullName evidence="4 12">tRNA uridine 5-carboxymethylaminomethyl modification enzyme MnmG</fullName>
    </recommendedName>
    <alternativeName>
        <fullName evidence="11 12">Glucose-inhibited division protein A</fullName>
    </alternativeName>
</protein>
<dbReference type="PROSITE" id="PS01281">
    <property type="entry name" value="GIDA_2"/>
    <property type="match status" value="1"/>
</dbReference>
<evidence type="ECO:0000313" key="15">
    <source>
        <dbReference type="Proteomes" id="UP000294830"/>
    </source>
</evidence>
<dbReference type="Proteomes" id="UP000294830">
    <property type="component" value="Unassembled WGS sequence"/>
</dbReference>
<evidence type="ECO:0000256" key="5">
    <source>
        <dbReference type="ARBA" id="ARBA00022490"/>
    </source>
</evidence>
<dbReference type="InterPro" id="IPR020595">
    <property type="entry name" value="MnmG-rel_CS"/>
</dbReference>
<evidence type="ECO:0000256" key="12">
    <source>
        <dbReference type="HAMAP-Rule" id="MF_00129"/>
    </source>
</evidence>
<dbReference type="Pfam" id="PF01134">
    <property type="entry name" value="GIDA"/>
    <property type="match status" value="1"/>
</dbReference>
<comment type="subunit">
    <text evidence="10 12">Homodimer. Heterotetramer of two MnmE and two MnmG subunits.</text>
</comment>
<dbReference type="Pfam" id="PF13932">
    <property type="entry name" value="SAM_GIDA_C"/>
    <property type="match status" value="1"/>
</dbReference>
<dbReference type="GO" id="GO:0050660">
    <property type="term" value="F:flavin adenine dinucleotide binding"/>
    <property type="evidence" value="ECO:0007669"/>
    <property type="project" value="UniProtKB-UniRule"/>
</dbReference>
<dbReference type="InterPro" id="IPR049312">
    <property type="entry name" value="GIDA_C_N"/>
</dbReference>
<dbReference type="PANTHER" id="PTHR11806:SF0">
    <property type="entry name" value="PROTEIN MTO1 HOMOLOG, MITOCHONDRIAL"/>
    <property type="match status" value="1"/>
</dbReference>
<feature type="binding site" evidence="12">
    <location>
        <position position="123"/>
    </location>
    <ligand>
        <name>FAD</name>
        <dbReference type="ChEBI" id="CHEBI:57692"/>
    </ligand>
</feature>
<dbReference type="PANTHER" id="PTHR11806">
    <property type="entry name" value="GLUCOSE INHIBITED DIVISION PROTEIN A"/>
    <property type="match status" value="1"/>
</dbReference>
<evidence type="ECO:0000256" key="7">
    <source>
        <dbReference type="ARBA" id="ARBA00022694"/>
    </source>
</evidence>
<evidence type="ECO:0000256" key="1">
    <source>
        <dbReference type="ARBA" id="ARBA00001974"/>
    </source>
</evidence>
<dbReference type="AlphaFoldDB" id="A0A4R2EX65"/>
<accession>A0A4R2EX65</accession>
<feature type="binding site" evidence="12">
    <location>
        <position position="178"/>
    </location>
    <ligand>
        <name>FAD</name>
        <dbReference type="ChEBI" id="CHEBI:57692"/>
    </ligand>
</feature>
<dbReference type="Gene3D" id="3.50.50.60">
    <property type="entry name" value="FAD/NAD(P)-binding domain"/>
    <property type="match status" value="2"/>
</dbReference>
<comment type="subcellular location">
    <subcellularLocation>
        <location evidence="12">Cytoplasm</location>
    </subcellularLocation>
</comment>
<evidence type="ECO:0000256" key="8">
    <source>
        <dbReference type="ARBA" id="ARBA00022827"/>
    </source>
</evidence>
<feature type="domain" description="tRNA uridine 5-carboxymethylaminomethyl modification enzyme C-terminal subdomain" evidence="13">
    <location>
        <begin position="548"/>
        <end position="619"/>
    </location>
</feature>
<dbReference type="InterPro" id="IPR004416">
    <property type="entry name" value="MnmG"/>
</dbReference>
<dbReference type="GO" id="GO:0002098">
    <property type="term" value="P:tRNA wobble uridine modification"/>
    <property type="evidence" value="ECO:0007669"/>
    <property type="project" value="InterPro"/>
</dbReference>
<dbReference type="EMBL" id="SLWB01000002">
    <property type="protein sequence ID" value="TCN72162.1"/>
    <property type="molecule type" value="Genomic_DNA"/>
</dbReference>
<reference evidence="14 15" key="1">
    <citation type="submission" date="2019-03" db="EMBL/GenBank/DDBJ databases">
        <title>Genomic Encyclopedia of Archaeal and Bacterial Type Strains, Phase II (KMG-II): from individual species to whole genera.</title>
        <authorList>
            <person name="Goeker M."/>
        </authorList>
    </citation>
    <scope>NUCLEOTIDE SEQUENCE [LARGE SCALE GENOMIC DNA]</scope>
    <source>
        <strain evidence="14 15">RL-C</strain>
    </source>
</reference>
<dbReference type="InterPro" id="IPR047001">
    <property type="entry name" value="MnmG_C_subdom"/>
</dbReference>
<evidence type="ECO:0000256" key="4">
    <source>
        <dbReference type="ARBA" id="ARBA00020461"/>
    </source>
</evidence>
<evidence type="ECO:0000256" key="3">
    <source>
        <dbReference type="ARBA" id="ARBA00007653"/>
    </source>
</evidence>
<keyword evidence="15" id="KW-1185">Reference proteome</keyword>
<dbReference type="FunFam" id="3.50.50.60:FF:000002">
    <property type="entry name" value="tRNA uridine 5-carboxymethylaminomethyl modification enzyme MnmG"/>
    <property type="match status" value="1"/>
</dbReference>
<evidence type="ECO:0000256" key="9">
    <source>
        <dbReference type="ARBA" id="ARBA00023027"/>
    </source>
</evidence>
<sequence length="623" mass="69600">MVFNYDVVVVGAGHAGCEAAAAAANLGAQTLLITMDMTKMGQMSCNPAMGGIAKGQIVREIDALGGYSGIVTDSSSIQFRMLNRSKGPAMWSPRAQCDRSLFSLKWREMLENTPNLFFWQDSVVNLLIEDSTVKGVHTALGVDFTAKSVVLTTGTFMNGLMHVGRAQLAGGRSGDMASYGITEQLRQLGLEVGRMKTGTPARIDGRTIDYSKVVAQEGDANPEKFSFLDTVKPLERQLPCYITYTNTDVHETLRAKFDESPLFNGTIKSIGPRYCPSIEDKVRTFADKDQHQLFLEPEGWDTNEYYINGFSSSLPLDVQVSALTKIPGLENARIFRPGYAIEYDYFQPTQLYHSLETKLIRNLFFAGQINGTTGYEEAAGQGLIAGINAARSVQKQECFILSRESSYIGVLIDDLVTKGVDEPYRMFTSRAEYRILLRQDNADERLTPIGIEIGLVKKDREELFKYKQDSVEKLVRLINKTSVTQDQINDLLVSKNTPPINQTRKLVDILLRPQIVIKDLLILESIKNFYNTLPCIQKEILQQADIKVKYSGYIDRERIIANKLSRLEDIRISDCFDFNKLQSLSTEARQKLSKIKPKTIGQASRIPGVSPSDINVLLVFLGR</sequence>
<gene>
    <name evidence="12" type="primary">mnmG</name>
    <name evidence="12" type="synonym">gidA</name>
    <name evidence="14" type="ORF">CLV25_102125</name>
</gene>
<dbReference type="GO" id="GO:0005829">
    <property type="term" value="C:cytosol"/>
    <property type="evidence" value="ECO:0007669"/>
    <property type="project" value="TreeGrafter"/>
</dbReference>
<dbReference type="FunFam" id="3.50.50.60:FF:000010">
    <property type="entry name" value="tRNA uridine 5-carboxymethylaminomethyl modification enzyme MnmG"/>
    <property type="match status" value="1"/>
</dbReference>
<dbReference type="InterPro" id="IPR040131">
    <property type="entry name" value="MnmG_N"/>
</dbReference>
<dbReference type="NCBIfam" id="TIGR00136">
    <property type="entry name" value="mnmG_gidA"/>
    <property type="match status" value="1"/>
</dbReference>
<evidence type="ECO:0000259" key="13">
    <source>
        <dbReference type="SMART" id="SM01228"/>
    </source>
</evidence>
<dbReference type="InterPro" id="IPR026904">
    <property type="entry name" value="MnmG_C"/>
</dbReference>
<comment type="similarity">
    <text evidence="3 12">Belongs to the MnmG family.</text>
</comment>
<dbReference type="PROSITE" id="PS01280">
    <property type="entry name" value="GIDA_1"/>
    <property type="match status" value="1"/>
</dbReference>
<proteinExistence type="inferred from homology"/>
<dbReference type="InterPro" id="IPR044920">
    <property type="entry name" value="MnmG_C_subdom_sf"/>
</dbReference>
<organism evidence="14 15">
    <name type="scientific">Acetobacteroides hydrogenigenes</name>
    <dbReference type="NCBI Taxonomy" id="979970"/>
    <lineage>
        <taxon>Bacteria</taxon>
        <taxon>Pseudomonadati</taxon>
        <taxon>Bacteroidota</taxon>
        <taxon>Bacteroidia</taxon>
        <taxon>Bacteroidales</taxon>
        <taxon>Rikenellaceae</taxon>
        <taxon>Acetobacteroides</taxon>
    </lineage>
</organism>
<dbReference type="SMART" id="SM01228">
    <property type="entry name" value="GIDA_assoc_3"/>
    <property type="match status" value="1"/>
</dbReference>
<keyword evidence="7 12" id="KW-0819">tRNA processing</keyword>
<dbReference type="OrthoDB" id="9815560at2"/>
<comment type="function">
    <text evidence="2 12">NAD-binding protein involved in the addition of a carboxymethylaminomethyl (cmnm) group at the wobble position (U34) of certain tRNAs, forming tRNA-cmnm(5)s(2)U34.</text>
</comment>
<dbReference type="Pfam" id="PF21680">
    <property type="entry name" value="GIDA_C_1st"/>
    <property type="match status" value="1"/>
</dbReference>
<evidence type="ECO:0000256" key="11">
    <source>
        <dbReference type="ARBA" id="ARBA00031800"/>
    </source>
</evidence>
<name>A0A4R2EX65_9BACT</name>